<dbReference type="InterPro" id="IPR029055">
    <property type="entry name" value="Ntn_hydrolases_N"/>
</dbReference>
<keyword evidence="8" id="KW-0963">Cytoplasm</keyword>
<comment type="subunit">
    <text evidence="8">Homodimer.</text>
</comment>
<keyword evidence="4 8" id="KW-0032">Aminotransferase</keyword>
<dbReference type="CDD" id="cd05009">
    <property type="entry name" value="SIS_GlmS_GlmD_2"/>
    <property type="match status" value="1"/>
</dbReference>
<evidence type="ECO:0000259" key="9">
    <source>
        <dbReference type="PROSITE" id="PS51278"/>
    </source>
</evidence>
<evidence type="ECO:0000256" key="5">
    <source>
        <dbReference type="ARBA" id="ARBA00022679"/>
    </source>
</evidence>
<accession>A0ABY5Y3D7</accession>
<proteinExistence type="inferred from homology"/>
<dbReference type="EC" id="2.6.1.16" evidence="2 8"/>
<dbReference type="PANTHER" id="PTHR10937:SF0">
    <property type="entry name" value="GLUTAMINE--FRUCTOSE-6-PHOSPHATE TRANSAMINASE (ISOMERIZING)"/>
    <property type="match status" value="1"/>
</dbReference>
<organism evidence="11 12">
    <name type="scientific">Taurinivorans muris</name>
    <dbReference type="NCBI Taxonomy" id="2787751"/>
    <lineage>
        <taxon>Bacteria</taxon>
        <taxon>Pseudomonadati</taxon>
        <taxon>Thermodesulfobacteriota</taxon>
        <taxon>Desulfovibrionia</taxon>
        <taxon>Desulfovibrionales</taxon>
        <taxon>Desulfovibrionaceae</taxon>
        <taxon>Taurinivorans</taxon>
    </lineage>
</organism>
<comment type="subcellular location">
    <subcellularLocation>
        <location evidence="8">Cytoplasm</location>
    </subcellularLocation>
</comment>
<dbReference type="RefSeq" id="WP_334315337.1">
    <property type="nucleotide sequence ID" value="NZ_CP065938.1"/>
</dbReference>
<dbReference type="InterPro" id="IPR005855">
    <property type="entry name" value="GFAT"/>
</dbReference>
<dbReference type="NCBIfam" id="NF001484">
    <property type="entry name" value="PRK00331.1"/>
    <property type="match status" value="1"/>
</dbReference>
<dbReference type="CDD" id="cd00714">
    <property type="entry name" value="GFAT"/>
    <property type="match status" value="1"/>
</dbReference>
<dbReference type="InterPro" id="IPR001347">
    <property type="entry name" value="SIS_dom"/>
</dbReference>
<dbReference type="Gene3D" id="3.40.50.10490">
    <property type="entry name" value="Glucose-6-phosphate isomerase like protein, domain 1"/>
    <property type="match status" value="2"/>
</dbReference>
<dbReference type="PROSITE" id="PS51464">
    <property type="entry name" value="SIS"/>
    <property type="match status" value="2"/>
</dbReference>
<name>A0ABY5Y3D7_9BACT</name>
<evidence type="ECO:0000256" key="6">
    <source>
        <dbReference type="ARBA" id="ARBA00022737"/>
    </source>
</evidence>
<reference evidence="11" key="1">
    <citation type="submission" date="2020-12" db="EMBL/GenBank/DDBJ databases">
        <title>Taurinivorans muris gen. nov., sp. nov., fundamental and realized metabolic niche of a ubiquitous sulfidogenic bacterium in the murine intestine.</title>
        <authorList>
            <person name="Ye H."/>
            <person name="Hanson B.T."/>
            <person name="Loy A."/>
        </authorList>
    </citation>
    <scope>NUCLEOTIDE SEQUENCE</scope>
    <source>
        <strain evidence="11">LT0009</strain>
    </source>
</reference>
<evidence type="ECO:0000256" key="3">
    <source>
        <dbReference type="ARBA" id="ARBA00016090"/>
    </source>
</evidence>
<dbReference type="NCBIfam" id="TIGR01135">
    <property type="entry name" value="glmS"/>
    <property type="match status" value="1"/>
</dbReference>
<dbReference type="InterPro" id="IPR017932">
    <property type="entry name" value="GATase_2_dom"/>
</dbReference>
<keyword evidence="6" id="KW-0677">Repeat</keyword>
<evidence type="ECO:0000313" key="12">
    <source>
        <dbReference type="Proteomes" id="UP001058120"/>
    </source>
</evidence>
<dbReference type="InterPro" id="IPR035490">
    <property type="entry name" value="GlmS/FrlB_SIS"/>
</dbReference>
<evidence type="ECO:0000256" key="2">
    <source>
        <dbReference type="ARBA" id="ARBA00012916"/>
    </source>
</evidence>
<evidence type="ECO:0000256" key="1">
    <source>
        <dbReference type="ARBA" id="ARBA00001031"/>
    </source>
</evidence>
<feature type="active site" description="Nucleophile; for GATase activity" evidence="8">
    <location>
        <position position="2"/>
    </location>
</feature>
<dbReference type="PANTHER" id="PTHR10937">
    <property type="entry name" value="GLUCOSAMINE--FRUCTOSE-6-PHOSPHATE AMINOTRANSFERASE, ISOMERIZING"/>
    <property type="match status" value="1"/>
</dbReference>
<evidence type="ECO:0000256" key="8">
    <source>
        <dbReference type="HAMAP-Rule" id="MF_00164"/>
    </source>
</evidence>
<dbReference type="InterPro" id="IPR047084">
    <property type="entry name" value="GFAT_N"/>
</dbReference>
<dbReference type="SUPFAM" id="SSF56235">
    <property type="entry name" value="N-terminal nucleophile aminohydrolases (Ntn hydrolases)"/>
    <property type="match status" value="1"/>
</dbReference>
<dbReference type="PROSITE" id="PS51278">
    <property type="entry name" value="GATASE_TYPE_2"/>
    <property type="match status" value="1"/>
</dbReference>
<dbReference type="Proteomes" id="UP001058120">
    <property type="component" value="Chromosome"/>
</dbReference>
<keyword evidence="5 8" id="KW-0808">Transferase</keyword>
<gene>
    <name evidence="8 11" type="primary">glmS</name>
    <name evidence="11" type="ORF">JBF11_10050</name>
</gene>
<keyword evidence="7" id="KW-0315">Glutamine amidotransferase</keyword>
<comment type="function">
    <text evidence="8">Catalyzes the first step in hexosamine metabolism, converting fructose-6P into glucosamine-6P using glutamine as a nitrogen source.</text>
</comment>
<dbReference type="Pfam" id="PF01380">
    <property type="entry name" value="SIS"/>
    <property type="match status" value="2"/>
</dbReference>
<feature type="initiator methionine" description="Removed" evidence="8">
    <location>
        <position position="1"/>
    </location>
</feature>
<protein>
    <recommendedName>
        <fullName evidence="3 8">Glutamine--fructose-6-phosphate aminotransferase [isomerizing]</fullName>
        <ecNumber evidence="2 8">2.6.1.16</ecNumber>
    </recommendedName>
    <alternativeName>
        <fullName evidence="8">D-fructose-6-phosphate amidotransferase</fullName>
    </alternativeName>
    <alternativeName>
        <fullName evidence="8">GFAT</fullName>
    </alternativeName>
    <alternativeName>
        <fullName evidence="8">Glucosamine-6-phosphate synthase</fullName>
    </alternativeName>
    <alternativeName>
        <fullName evidence="8">Hexosephosphate aminotransferase</fullName>
    </alternativeName>
    <alternativeName>
        <fullName evidence="8">L-glutamine--D-fructose-6-phosphate amidotransferase</fullName>
    </alternativeName>
</protein>
<dbReference type="InterPro" id="IPR046348">
    <property type="entry name" value="SIS_dom_sf"/>
</dbReference>
<dbReference type="SUPFAM" id="SSF53697">
    <property type="entry name" value="SIS domain"/>
    <property type="match status" value="1"/>
</dbReference>
<evidence type="ECO:0000256" key="7">
    <source>
        <dbReference type="ARBA" id="ARBA00022962"/>
    </source>
</evidence>
<comment type="catalytic activity">
    <reaction evidence="1 8">
        <text>D-fructose 6-phosphate + L-glutamine = D-glucosamine 6-phosphate + L-glutamate</text>
        <dbReference type="Rhea" id="RHEA:13237"/>
        <dbReference type="ChEBI" id="CHEBI:29985"/>
        <dbReference type="ChEBI" id="CHEBI:58359"/>
        <dbReference type="ChEBI" id="CHEBI:58725"/>
        <dbReference type="ChEBI" id="CHEBI:61527"/>
        <dbReference type="EC" id="2.6.1.16"/>
    </reaction>
</comment>
<feature type="active site" description="For Fru-6P isomerization activity" evidence="8">
    <location>
        <position position="629"/>
    </location>
</feature>
<dbReference type="EMBL" id="CP065938">
    <property type="protein sequence ID" value="UWX05753.1"/>
    <property type="molecule type" value="Genomic_DNA"/>
</dbReference>
<dbReference type="InterPro" id="IPR035466">
    <property type="entry name" value="GlmS/AgaS_SIS"/>
</dbReference>
<dbReference type="GO" id="GO:0004360">
    <property type="term" value="F:glutamine-fructose-6-phosphate transaminase (isomerizing) activity"/>
    <property type="evidence" value="ECO:0007669"/>
    <property type="project" value="UniProtKB-EC"/>
</dbReference>
<evidence type="ECO:0000259" key="10">
    <source>
        <dbReference type="PROSITE" id="PS51464"/>
    </source>
</evidence>
<evidence type="ECO:0000256" key="4">
    <source>
        <dbReference type="ARBA" id="ARBA00022576"/>
    </source>
</evidence>
<dbReference type="CDD" id="cd05008">
    <property type="entry name" value="SIS_GlmS_GlmD_1"/>
    <property type="match status" value="1"/>
</dbReference>
<sequence>MCGIIGYCGHRPAVPLVLEGLKRLEYRGYDSAGLAFLQLNKLEVIRSEGKLCNLEEKVAKTANTFAPISIGHTRWATHGLPVERNSHPHKSNNDALAIVHNGIIENFQEIKDELIQKGYVFHSDTDTEVLVNLVADELDSVLQINFGKKYVEIQQDMDEAFQKNPELYLPFLEQAFCSALQKAHGAYAVVVLSPLIPQHILAARLSAPLLLGIGIGEYFVASDVPAFLPYTRDVVFLDDREYVVLSAGAYAVKNIFTAEKLEKTVHHIPWDLQGAAKDGYKHFMLKEIMEQPKVLRDCLVGRLQDDRVCLPELDGLPVPGSIRIIACGTSYNAGLWSQYYLEQFAEIPVIVEIASEFRYRKPILKADELIVVISQSGETADTLGALRLCKEKGYPVVGICNVLGSSVAREASACLYTQAGPEISVASTKAMLSQMVLLLLLALYYGQRKNADCSHAKKLRAGILNELKALPEILEGALPVMRDKAKKFAYQYAYAKSFFYLGRGTAYSLALEGALKLKELSYIHAEGYATGEIKHGPIALIDPDFPTFALAFDDDNFNKVCSGILEIKSRQGNVIALLQEGTELENNDLWYIPQTKLPEFLALPAMQLFSYEMADYLGKDVDQPRNLAKSVTVE</sequence>
<feature type="domain" description="SIS" evidence="10">
    <location>
        <begin position="309"/>
        <end position="451"/>
    </location>
</feature>
<evidence type="ECO:0000313" key="11">
    <source>
        <dbReference type="EMBL" id="UWX05753.1"/>
    </source>
</evidence>
<dbReference type="HAMAP" id="MF_00164">
    <property type="entry name" value="GlmS"/>
    <property type="match status" value="1"/>
</dbReference>
<feature type="domain" description="SIS" evidence="10">
    <location>
        <begin position="488"/>
        <end position="624"/>
    </location>
</feature>
<dbReference type="Gene3D" id="3.60.20.10">
    <property type="entry name" value="Glutamine Phosphoribosylpyrophosphate, subunit 1, domain 1"/>
    <property type="match status" value="1"/>
</dbReference>
<keyword evidence="12" id="KW-1185">Reference proteome</keyword>
<dbReference type="Pfam" id="PF13522">
    <property type="entry name" value="GATase_6"/>
    <property type="match status" value="1"/>
</dbReference>
<feature type="domain" description="Glutamine amidotransferase type-2" evidence="9">
    <location>
        <begin position="2"/>
        <end position="248"/>
    </location>
</feature>